<dbReference type="SUPFAM" id="SSF56399">
    <property type="entry name" value="ADP-ribosylation"/>
    <property type="match status" value="1"/>
</dbReference>
<feature type="region of interest" description="Disordered" evidence="1">
    <location>
        <begin position="1"/>
        <end position="34"/>
    </location>
</feature>
<comment type="caution">
    <text evidence="2">The sequence shown here is derived from an EMBL/GenBank/DDBJ whole genome shotgun (WGS) entry which is preliminary data.</text>
</comment>
<dbReference type="EMBL" id="JAPTGC010000001">
    <property type="protein sequence ID" value="MCZ0861668.1"/>
    <property type="molecule type" value="Genomic_DNA"/>
</dbReference>
<reference evidence="2" key="1">
    <citation type="submission" date="2022-12" db="EMBL/GenBank/DDBJ databases">
        <title>Isolation and characterisation of novel Methanocorpusculum spp. from native Australian herbivores indicates the genus is ancestrally host-associated.</title>
        <authorList>
            <person name="Volmer J.G."/>
            <person name="Soo R.M."/>
            <person name="Evans P.N."/>
            <person name="Hoedt E.C."/>
            <person name="Astorga Alsina A.L."/>
            <person name="Woodcroft B.J."/>
            <person name="Tyson G.W."/>
            <person name="Hugenholtz P."/>
            <person name="Morrison M."/>
        </authorList>
    </citation>
    <scope>NUCLEOTIDE SEQUENCE</scope>
    <source>
        <strain evidence="2">CW153</strain>
    </source>
</reference>
<proteinExistence type="predicted"/>
<evidence type="ECO:0000256" key="1">
    <source>
        <dbReference type="SAM" id="MobiDB-lite"/>
    </source>
</evidence>
<dbReference type="Proteomes" id="UP001141336">
    <property type="component" value="Unassembled WGS sequence"/>
</dbReference>
<evidence type="ECO:0000313" key="2">
    <source>
        <dbReference type="EMBL" id="MCZ0861668.1"/>
    </source>
</evidence>
<accession>A0ABT4IIV2</accession>
<sequence>MSGYPLPAEQDTRVEEPIPPFDRRGTYPHPPYASRKDLTREEILALFGYQDIGLPEHHWDCCLSSERHQDCFVINRALRDEPFLASLSPHDKNLFWQLRDLLDSAILKSTLSEDVWVIKGLGDPGWVSGMSETEVIADPGYGSFSLHPGVARQYAGYNPDNERVFLTRSVLRGTPALYMDAKEQEVLLPRDIRYAIQEIIHSPAGEFLPDDEALVYILTAL</sequence>
<feature type="compositionally biased region" description="Basic and acidic residues" evidence="1">
    <location>
        <begin position="10"/>
        <end position="25"/>
    </location>
</feature>
<gene>
    <name evidence="2" type="ORF">O0S09_00170</name>
</gene>
<dbReference type="Gene3D" id="3.90.176.10">
    <property type="entry name" value="Toxin ADP-ribosyltransferase, Chain A, domain 1"/>
    <property type="match status" value="1"/>
</dbReference>
<dbReference type="RefSeq" id="WP_268921841.1">
    <property type="nucleotide sequence ID" value="NZ_JAPTGC010000001.1"/>
</dbReference>
<name>A0ABT4IIV2_9EURY</name>
<organism evidence="2 3">
    <name type="scientific">Methanocorpusculum vombati</name>
    <dbReference type="NCBI Taxonomy" id="3002864"/>
    <lineage>
        <taxon>Archaea</taxon>
        <taxon>Methanobacteriati</taxon>
        <taxon>Methanobacteriota</taxon>
        <taxon>Stenosarchaea group</taxon>
        <taxon>Methanomicrobia</taxon>
        <taxon>Methanomicrobiales</taxon>
        <taxon>Methanocorpusculaceae</taxon>
        <taxon>Methanocorpusculum</taxon>
    </lineage>
</organism>
<protein>
    <submittedName>
        <fullName evidence="2">Uncharacterized protein</fullName>
    </submittedName>
</protein>
<evidence type="ECO:0000313" key="3">
    <source>
        <dbReference type="Proteomes" id="UP001141336"/>
    </source>
</evidence>
<keyword evidence="3" id="KW-1185">Reference proteome</keyword>